<evidence type="ECO:0000313" key="2">
    <source>
        <dbReference type="EMBL" id="OHY96543.1"/>
    </source>
</evidence>
<reference evidence="2 3" key="1">
    <citation type="submission" date="2016-09" db="EMBL/GenBank/DDBJ databases">
        <title>Isolation, identification and antibiotic sensitivity analysis of bacterial pathogen from juvenile Hippocampus erectus with tail-rotted disease.</title>
        <authorList>
            <person name="Yang Q."/>
        </authorList>
    </citation>
    <scope>NUCLEOTIDE SEQUENCE [LARGE SCALE GENOMIC DNA]</scope>
    <source>
        <strain evidence="2 3">HM-10</strain>
    </source>
</reference>
<proteinExistence type="predicted"/>
<keyword evidence="1" id="KW-0732">Signal</keyword>
<evidence type="ECO:0000256" key="1">
    <source>
        <dbReference type="SAM" id="SignalP"/>
    </source>
</evidence>
<comment type="caution">
    <text evidence="2">The sequence shown here is derived from an EMBL/GenBank/DDBJ whole genome shotgun (WGS) entry which is preliminary data.</text>
</comment>
<protein>
    <submittedName>
        <fullName evidence="2">Uncharacterized protein</fullName>
    </submittedName>
</protein>
<feature type="chain" id="PRO_5045107430" evidence="1">
    <location>
        <begin position="24"/>
        <end position="255"/>
    </location>
</feature>
<accession>A0ABX3DEL4</accession>
<feature type="signal peptide" evidence="1">
    <location>
        <begin position="1"/>
        <end position="23"/>
    </location>
</feature>
<evidence type="ECO:0000313" key="3">
    <source>
        <dbReference type="Proteomes" id="UP000180133"/>
    </source>
</evidence>
<dbReference type="RefSeq" id="WP_071234440.1">
    <property type="nucleotide sequence ID" value="NZ_KV861315.1"/>
</dbReference>
<keyword evidence="3" id="KW-1185">Reference proteome</keyword>
<sequence length="255" mass="26515">MKFNNMCLTAAIATIIGSTSVMAAPSAKFAATWDEASPKFVSTAVIQDATTDTIALDQNEGFLLTTIKVPQDKELLIGVSAEIGITTDTTIKGKDGGAAKAIAGGAAWVVVTATPIGGGEPIEAAPGAVMLSSRVQELSATLGGVLEECTDGDLDGTIVVQEDCTVSEEQIGLMQETLASHHFNFVLPDMDAGEYELVANFFTRADASVDIDELTVTDGGTVSGSSYAEAFVGKNMVTVQQVRAVRTLSEVEITE</sequence>
<dbReference type="EMBL" id="MKFT01000001">
    <property type="protein sequence ID" value="OHY96543.1"/>
    <property type="molecule type" value="Genomic_DNA"/>
</dbReference>
<name>A0ABX3DEL4_9VIBR</name>
<organism evidence="2 3">
    <name type="scientific">Vibrio rotiferianus</name>
    <dbReference type="NCBI Taxonomy" id="190895"/>
    <lineage>
        <taxon>Bacteria</taxon>
        <taxon>Pseudomonadati</taxon>
        <taxon>Pseudomonadota</taxon>
        <taxon>Gammaproteobacteria</taxon>
        <taxon>Vibrionales</taxon>
        <taxon>Vibrionaceae</taxon>
        <taxon>Vibrio</taxon>
    </lineage>
</organism>
<gene>
    <name evidence="2" type="ORF">BI375_03220</name>
</gene>
<dbReference type="Proteomes" id="UP000180133">
    <property type="component" value="Unassembled WGS sequence"/>
</dbReference>